<evidence type="ECO:0000313" key="2">
    <source>
        <dbReference type="Proteomes" id="UP000807159"/>
    </source>
</evidence>
<proteinExistence type="predicted"/>
<name>A0A8T2ZK39_POPDE</name>
<dbReference type="EMBL" id="JACEGQ020000002">
    <property type="protein sequence ID" value="KAH8517817.1"/>
    <property type="molecule type" value="Genomic_DNA"/>
</dbReference>
<organism evidence="1 2">
    <name type="scientific">Populus deltoides</name>
    <name type="common">Eastern poplar</name>
    <name type="synonym">Eastern cottonwood</name>
    <dbReference type="NCBI Taxonomy" id="3696"/>
    <lineage>
        <taxon>Eukaryota</taxon>
        <taxon>Viridiplantae</taxon>
        <taxon>Streptophyta</taxon>
        <taxon>Embryophyta</taxon>
        <taxon>Tracheophyta</taxon>
        <taxon>Spermatophyta</taxon>
        <taxon>Magnoliopsida</taxon>
        <taxon>eudicotyledons</taxon>
        <taxon>Gunneridae</taxon>
        <taxon>Pentapetalae</taxon>
        <taxon>rosids</taxon>
        <taxon>fabids</taxon>
        <taxon>Malpighiales</taxon>
        <taxon>Salicaceae</taxon>
        <taxon>Saliceae</taxon>
        <taxon>Populus</taxon>
    </lineage>
</organism>
<comment type="caution">
    <text evidence="1">The sequence shown here is derived from an EMBL/GenBank/DDBJ whole genome shotgun (WGS) entry which is preliminary data.</text>
</comment>
<accession>A0A8T2ZK39</accession>
<evidence type="ECO:0000313" key="1">
    <source>
        <dbReference type="EMBL" id="KAH8517817.1"/>
    </source>
</evidence>
<dbReference type="Proteomes" id="UP000807159">
    <property type="component" value="Chromosome 2"/>
</dbReference>
<protein>
    <submittedName>
        <fullName evidence="1">Uncharacterized protein</fullName>
    </submittedName>
</protein>
<gene>
    <name evidence="1" type="ORF">H0E87_005654</name>
</gene>
<keyword evidence="2" id="KW-1185">Reference proteome</keyword>
<dbReference type="AlphaFoldDB" id="A0A8T2ZK39"/>
<reference evidence="1" key="1">
    <citation type="journal article" date="2021" name="J. Hered.">
        <title>Genome Assembly of Salicaceae Populus deltoides (Eastern Cottonwood) I-69 Based on Nanopore Sequencing and Hi-C Technologies.</title>
        <authorList>
            <person name="Bai S."/>
            <person name="Wu H."/>
            <person name="Zhang J."/>
            <person name="Pan Z."/>
            <person name="Zhao W."/>
            <person name="Li Z."/>
            <person name="Tong C."/>
        </authorList>
    </citation>
    <scope>NUCLEOTIDE SEQUENCE</scope>
    <source>
        <tissue evidence="1">Leaf</tissue>
    </source>
</reference>
<sequence>MLLDHPLDIDIEIHATEDRERAAKGSAMIQHVDWGSGSVNGVAGGSGASLSEMVLSFDRQWWRQRLPKQALL</sequence>